<accession>A0ABP8AX29</accession>
<protein>
    <recommendedName>
        <fullName evidence="4">Asp23/Gls24 family envelope stress response protein</fullName>
    </recommendedName>
</protein>
<dbReference type="Proteomes" id="UP001500213">
    <property type="component" value="Unassembled WGS sequence"/>
</dbReference>
<name>A0ABP8AX29_9MICO</name>
<gene>
    <name evidence="2" type="ORF">GCM10022288_24970</name>
</gene>
<sequence length="130" mass="13567">MSSTAAVPAMGQATTPGRGRTTVAPRALDRMVSAVTADTFGVTAHAVHVELSDRDGLLALHVRTPIQVVSLKGVKQKPGLVEGSGGTLLQRASHAQQTIRERVTALTGAEIAHVSVELTGIEIQAERRVA</sequence>
<organism evidence="2 3">
    <name type="scientific">Gryllotalpicola kribbensis</name>
    <dbReference type="NCBI Taxonomy" id="993084"/>
    <lineage>
        <taxon>Bacteria</taxon>
        <taxon>Bacillati</taxon>
        <taxon>Actinomycetota</taxon>
        <taxon>Actinomycetes</taxon>
        <taxon>Micrococcales</taxon>
        <taxon>Microbacteriaceae</taxon>
        <taxon>Gryllotalpicola</taxon>
    </lineage>
</organism>
<evidence type="ECO:0000313" key="2">
    <source>
        <dbReference type="EMBL" id="GAA4192556.1"/>
    </source>
</evidence>
<reference evidence="3" key="1">
    <citation type="journal article" date="2019" name="Int. J. Syst. Evol. Microbiol.">
        <title>The Global Catalogue of Microorganisms (GCM) 10K type strain sequencing project: providing services to taxonomists for standard genome sequencing and annotation.</title>
        <authorList>
            <consortium name="The Broad Institute Genomics Platform"/>
            <consortium name="The Broad Institute Genome Sequencing Center for Infectious Disease"/>
            <person name="Wu L."/>
            <person name="Ma J."/>
        </authorList>
    </citation>
    <scope>NUCLEOTIDE SEQUENCE [LARGE SCALE GENOMIC DNA]</scope>
    <source>
        <strain evidence="3">JCM 17593</strain>
    </source>
</reference>
<keyword evidence="3" id="KW-1185">Reference proteome</keyword>
<evidence type="ECO:0000313" key="3">
    <source>
        <dbReference type="Proteomes" id="UP001500213"/>
    </source>
</evidence>
<feature type="region of interest" description="Disordered" evidence="1">
    <location>
        <begin position="1"/>
        <end position="21"/>
    </location>
</feature>
<dbReference type="EMBL" id="BAABBX010000016">
    <property type="protein sequence ID" value="GAA4192556.1"/>
    <property type="molecule type" value="Genomic_DNA"/>
</dbReference>
<evidence type="ECO:0008006" key="4">
    <source>
        <dbReference type="Google" id="ProtNLM"/>
    </source>
</evidence>
<comment type="caution">
    <text evidence="2">The sequence shown here is derived from an EMBL/GenBank/DDBJ whole genome shotgun (WGS) entry which is preliminary data.</text>
</comment>
<evidence type="ECO:0000256" key="1">
    <source>
        <dbReference type="SAM" id="MobiDB-lite"/>
    </source>
</evidence>
<proteinExistence type="predicted"/>
<dbReference type="RefSeq" id="WP_344777408.1">
    <property type="nucleotide sequence ID" value="NZ_BAABBX010000016.1"/>
</dbReference>